<feature type="compositionally biased region" description="Acidic residues" evidence="2">
    <location>
        <begin position="229"/>
        <end position="248"/>
    </location>
</feature>
<dbReference type="Proteomes" id="UP001470230">
    <property type="component" value="Unassembled WGS sequence"/>
</dbReference>
<keyword evidence="4" id="KW-1185">Reference proteome</keyword>
<feature type="coiled-coil region" evidence="1">
    <location>
        <begin position="854"/>
        <end position="896"/>
    </location>
</feature>
<protein>
    <submittedName>
        <fullName evidence="3">Uncharacterized protein</fullName>
    </submittedName>
</protein>
<dbReference type="EMBL" id="JAPFFF010000008">
    <property type="protein sequence ID" value="KAK8884687.1"/>
    <property type="molecule type" value="Genomic_DNA"/>
</dbReference>
<gene>
    <name evidence="3" type="ORF">M9Y10_043806</name>
</gene>
<evidence type="ECO:0000256" key="1">
    <source>
        <dbReference type="SAM" id="Coils"/>
    </source>
</evidence>
<organism evidence="3 4">
    <name type="scientific">Tritrichomonas musculus</name>
    <dbReference type="NCBI Taxonomy" id="1915356"/>
    <lineage>
        <taxon>Eukaryota</taxon>
        <taxon>Metamonada</taxon>
        <taxon>Parabasalia</taxon>
        <taxon>Tritrichomonadida</taxon>
        <taxon>Tritrichomonadidae</taxon>
        <taxon>Tritrichomonas</taxon>
    </lineage>
</organism>
<evidence type="ECO:0000313" key="4">
    <source>
        <dbReference type="Proteomes" id="UP001470230"/>
    </source>
</evidence>
<reference evidence="3 4" key="1">
    <citation type="submission" date="2024-04" db="EMBL/GenBank/DDBJ databases">
        <title>Tritrichomonas musculus Genome.</title>
        <authorList>
            <person name="Alves-Ferreira E."/>
            <person name="Grigg M."/>
            <person name="Lorenzi H."/>
            <person name="Galac M."/>
        </authorList>
    </citation>
    <scope>NUCLEOTIDE SEQUENCE [LARGE SCALE GENOMIC DNA]</scope>
    <source>
        <strain evidence="3 4">EAF2021</strain>
    </source>
</reference>
<accession>A0ABR2K2G6</accession>
<keyword evidence="1" id="KW-0175">Coiled coil</keyword>
<evidence type="ECO:0000256" key="2">
    <source>
        <dbReference type="SAM" id="MobiDB-lite"/>
    </source>
</evidence>
<feature type="compositionally biased region" description="Polar residues" evidence="2">
    <location>
        <begin position="581"/>
        <end position="600"/>
    </location>
</feature>
<evidence type="ECO:0000313" key="3">
    <source>
        <dbReference type="EMBL" id="KAK8884687.1"/>
    </source>
</evidence>
<feature type="region of interest" description="Disordered" evidence="2">
    <location>
        <begin position="581"/>
        <end position="603"/>
    </location>
</feature>
<feature type="compositionally biased region" description="Basic and acidic residues" evidence="2">
    <location>
        <begin position="249"/>
        <end position="258"/>
    </location>
</feature>
<proteinExistence type="predicted"/>
<sequence length="971" mass="114630">MSKSTSSRSSHHRHSSSVANSEISENRIRSYQPVPPLKTQIQTLEEDGQNILSIVTESNDIPSFLNLAANFNEALIKILNDLIRCFTSLYRRQNPVKKDILAITDLNYGYFKKLKDIFGTFRTFQGTNLLNYLDQFKKLQMLVEFWSFVEDNEAIFINEIWHYCSEVYVRTESNFDDKKNKKEDDHIVYKEAYRFFCNCLNDHYDNLNKLQLKFISGVNQFDLSRGYQDEEEDEEEDYEDDVNEEEEDTKQMSPREQRKIERQLRKKVGDAIRRSYSVVFPTLKEYWKNAFDWKLKEVQRKLRLKEDNANDEDYDQEADDSDYDVIIEDKIIYELFDNRLSQIETFYKMIDQLKDSNSTKLAQFISKEASLSFNDQIASLREMWEFASRIAPKVFCEYEMTHFGSIIVDNLKSEAKFNLTPSSLNRLGEIFEQAENIEDLQTAQEVINLIIEKIKDKIAELENLYKDEIQIFGEEFDADYYKKYVKQQHDSSKAIHELAMNIAESIKKSEAAAFVHQKLDPDVDIYRSDDNNNNDDSEYPMKNEIKKLVDIAPDFYIMISNHITDLNRELNLIYDNLDGGNNSIGDNQSQRSSRTYNVGNDNDPMANYHNQMHRKMEKRAKNKQANDALSVYAPSSKSVSLRSNTKNRNLKKIYRIRVELIQEAICRTYEELFASIRVLIINAVRYTSDELAESYNKMLETSYKKYLSHLNVLKKWYIQEMKVDKVQAIEARMATNQSVSKEIINDCIKESLREMATQYAIYYIKRNEKFDDTFDEQIEDLDGILFEKMENIKSTVHIKQLEIIERQYRIEMKKEENREPAQVTEGERRVRTLLASKQYDEARKEKDKVAKLRVSLWNEKKKEIQKKYKKIRNEKLEQQARDLEFLEQSYQKKRTLIEKDYRLNQENSRKSLKASLHNQVDFHVKLAAKLNLSGNPNKVESKKTINSNNMPLVKSYEAIVSNVLYEKHIEI</sequence>
<feature type="region of interest" description="Disordered" evidence="2">
    <location>
        <begin position="226"/>
        <end position="258"/>
    </location>
</feature>
<comment type="caution">
    <text evidence="3">The sequence shown here is derived from an EMBL/GenBank/DDBJ whole genome shotgun (WGS) entry which is preliminary data.</text>
</comment>
<feature type="region of interest" description="Disordered" evidence="2">
    <location>
        <begin position="1"/>
        <end position="25"/>
    </location>
</feature>
<name>A0ABR2K2G6_9EUKA</name>